<protein>
    <submittedName>
        <fullName evidence="1">Uncharacterized protein</fullName>
    </submittedName>
</protein>
<dbReference type="STRING" id="29367.CLPUN_48590"/>
<dbReference type="Proteomes" id="UP000190890">
    <property type="component" value="Unassembled WGS sequence"/>
</dbReference>
<dbReference type="EMBL" id="LZZM01000225">
    <property type="protein sequence ID" value="OOM72029.1"/>
    <property type="molecule type" value="Genomic_DNA"/>
</dbReference>
<name>A0A1S8T308_9CLOT</name>
<evidence type="ECO:0000313" key="1">
    <source>
        <dbReference type="EMBL" id="OOM72029.1"/>
    </source>
</evidence>
<reference evidence="1 2" key="1">
    <citation type="submission" date="2016-05" db="EMBL/GenBank/DDBJ databases">
        <title>Microbial solvent formation.</title>
        <authorList>
            <person name="Poehlein A."/>
            <person name="Montoya Solano J.D."/>
            <person name="Flitsch S."/>
            <person name="Krabben P."/>
            <person name="Duerre P."/>
            <person name="Daniel R."/>
        </authorList>
    </citation>
    <scope>NUCLEOTIDE SEQUENCE [LARGE SCALE GENOMIC DNA]</scope>
    <source>
        <strain evidence="1 2">DSM 2619</strain>
    </source>
</reference>
<comment type="caution">
    <text evidence="1">The sequence shown here is derived from an EMBL/GenBank/DDBJ whole genome shotgun (WGS) entry which is preliminary data.</text>
</comment>
<keyword evidence="2" id="KW-1185">Reference proteome</keyword>
<proteinExistence type="predicted"/>
<organism evidence="1 2">
    <name type="scientific">Clostridium puniceum</name>
    <dbReference type="NCBI Taxonomy" id="29367"/>
    <lineage>
        <taxon>Bacteria</taxon>
        <taxon>Bacillati</taxon>
        <taxon>Bacillota</taxon>
        <taxon>Clostridia</taxon>
        <taxon>Eubacteriales</taxon>
        <taxon>Clostridiaceae</taxon>
        <taxon>Clostridium</taxon>
    </lineage>
</organism>
<gene>
    <name evidence="1" type="ORF">CLPUN_48590</name>
</gene>
<evidence type="ECO:0000313" key="2">
    <source>
        <dbReference type="Proteomes" id="UP000190890"/>
    </source>
</evidence>
<accession>A0A1S8T308</accession>
<dbReference type="AlphaFoldDB" id="A0A1S8T308"/>
<sequence>MEKNTMGVLWFGRNTLIKMFNKVITLIENIN</sequence>